<gene>
    <name evidence="1" type="ORF">NDU88_006860</name>
</gene>
<protein>
    <submittedName>
        <fullName evidence="1">Uncharacterized protein</fullName>
    </submittedName>
</protein>
<reference evidence="1" key="1">
    <citation type="journal article" date="2022" name="bioRxiv">
        <title>Sequencing and chromosome-scale assembly of the giantPleurodeles waltlgenome.</title>
        <authorList>
            <person name="Brown T."/>
            <person name="Elewa A."/>
            <person name="Iarovenko S."/>
            <person name="Subramanian E."/>
            <person name="Araus A.J."/>
            <person name="Petzold A."/>
            <person name="Susuki M."/>
            <person name="Suzuki K.-i.T."/>
            <person name="Hayashi T."/>
            <person name="Toyoda A."/>
            <person name="Oliveira C."/>
            <person name="Osipova E."/>
            <person name="Leigh N.D."/>
            <person name="Simon A."/>
            <person name="Yun M.H."/>
        </authorList>
    </citation>
    <scope>NUCLEOTIDE SEQUENCE</scope>
    <source>
        <strain evidence="1">20211129_DDA</strain>
        <tissue evidence="1">Liver</tissue>
    </source>
</reference>
<dbReference type="Proteomes" id="UP001066276">
    <property type="component" value="Chromosome 3_1"/>
</dbReference>
<sequence>MIAGGTDIATALSWLCAARQPGGRSTARGTMYRLVRPAAARATLHFFCCLSALAPALELRRCSDGS</sequence>
<dbReference type="AlphaFoldDB" id="A0AAV7UP23"/>
<organism evidence="1 2">
    <name type="scientific">Pleurodeles waltl</name>
    <name type="common">Iberian ribbed newt</name>
    <dbReference type="NCBI Taxonomy" id="8319"/>
    <lineage>
        <taxon>Eukaryota</taxon>
        <taxon>Metazoa</taxon>
        <taxon>Chordata</taxon>
        <taxon>Craniata</taxon>
        <taxon>Vertebrata</taxon>
        <taxon>Euteleostomi</taxon>
        <taxon>Amphibia</taxon>
        <taxon>Batrachia</taxon>
        <taxon>Caudata</taxon>
        <taxon>Salamandroidea</taxon>
        <taxon>Salamandridae</taxon>
        <taxon>Pleurodelinae</taxon>
        <taxon>Pleurodeles</taxon>
    </lineage>
</organism>
<evidence type="ECO:0000313" key="2">
    <source>
        <dbReference type="Proteomes" id="UP001066276"/>
    </source>
</evidence>
<name>A0AAV7UP23_PLEWA</name>
<accession>A0AAV7UP23</accession>
<dbReference type="EMBL" id="JANPWB010000005">
    <property type="protein sequence ID" value="KAJ1190121.1"/>
    <property type="molecule type" value="Genomic_DNA"/>
</dbReference>
<comment type="caution">
    <text evidence="1">The sequence shown here is derived from an EMBL/GenBank/DDBJ whole genome shotgun (WGS) entry which is preliminary data.</text>
</comment>
<proteinExistence type="predicted"/>
<evidence type="ECO:0000313" key="1">
    <source>
        <dbReference type="EMBL" id="KAJ1190121.1"/>
    </source>
</evidence>
<keyword evidence="2" id="KW-1185">Reference proteome</keyword>